<dbReference type="EMBL" id="JAQQAF010000006">
    <property type="protein sequence ID" value="KAJ8475874.1"/>
    <property type="molecule type" value="Genomic_DNA"/>
</dbReference>
<accession>A0AAV8QHB9</accession>
<dbReference type="Pfam" id="PF10230">
    <property type="entry name" value="LIDHydrolase"/>
    <property type="match status" value="1"/>
</dbReference>
<comment type="subcellular location">
    <subcellularLocation>
        <location evidence="1">Lipid droplet</location>
    </subcellularLocation>
</comment>
<comment type="similarity">
    <text evidence="2">Belongs to the AB hydrolase superfamily. LDAH family.</text>
</comment>
<dbReference type="InterPro" id="IPR019363">
    <property type="entry name" value="LDAH"/>
</dbReference>
<dbReference type="PANTHER" id="PTHR13390:SF0">
    <property type="entry name" value="LIPID DROPLET-ASSOCIATED HYDROLASE"/>
    <property type="match status" value="1"/>
</dbReference>
<evidence type="ECO:0000256" key="4">
    <source>
        <dbReference type="ARBA" id="ARBA00022801"/>
    </source>
</evidence>
<evidence type="ECO:0000256" key="2">
    <source>
        <dbReference type="ARBA" id="ARBA00008300"/>
    </source>
</evidence>
<evidence type="ECO:0008006" key="7">
    <source>
        <dbReference type="Google" id="ProtNLM"/>
    </source>
</evidence>
<protein>
    <recommendedName>
        <fullName evidence="7">Lipid droplet-associated hydrolase</fullName>
    </recommendedName>
</protein>
<dbReference type="InterPro" id="IPR029058">
    <property type="entry name" value="AB_hydrolase_fold"/>
</dbReference>
<dbReference type="Proteomes" id="UP001222027">
    <property type="component" value="Unassembled WGS sequence"/>
</dbReference>
<evidence type="ECO:0000256" key="3">
    <source>
        <dbReference type="ARBA" id="ARBA00022677"/>
    </source>
</evidence>
<comment type="caution">
    <text evidence="5">The sequence shown here is derived from an EMBL/GenBank/DDBJ whole genome shotgun (WGS) entry which is preliminary data.</text>
</comment>
<evidence type="ECO:0000313" key="5">
    <source>
        <dbReference type="EMBL" id="KAJ8475874.1"/>
    </source>
</evidence>
<sequence>MRPAFSSSSCASSPLINKNLVSTKKPSPGTDRFRSIRKDISPRCSGSMDRLTLSHHGRKQVTVRMCTVSGFPTELLEMHSEESSLHVLLIPGNPGIVLYYKDFVEAIYQLLEGQASVTAIGHICHAAKDWEHGRMFSLEEQINHKVDFIEQEYRNSEHPLILVGHSIGSYICLEIFKRLQQQVKYVIGLYPFLSLNKSSLKQSMIGLISRSSIVSTTISYFVSFLGSLPTRVQVALVRKCLGQSWSATAVDATCSHLLQYHTMQNMLFMAMTEFEKLSEEPDWMFVKEKHNQISLLFGIDDHWGPLSLFEEVSRMVPGLALSIEREGHMHAFCCTEAGSLWTGHHVATLIKNQITKNIDRFGSMETEDTDALLNGGVEVGDIFRLWFQVLAFDCFSICRHQNCEHWPAGIKISKPQCTNAQISSQHPLDSAVEHGCVSLL</sequence>
<dbReference type="SUPFAM" id="SSF53474">
    <property type="entry name" value="alpha/beta-Hydrolases"/>
    <property type="match status" value="1"/>
</dbReference>
<keyword evidence="6" id="KW-1185">Reference proteome</keyword>
<organism evidence="5 6">
    <name type="scientific">Ensete ventricosum</name>
    <name type="common">Abyssinian banana</name>
    <name type="synonym">Musa ensete</name>
    <dbReference type="NCBI Taxonomy" id="4639"/>
    <lineage>
        <taxon>Eukaryota</taxon>
        <taxon>Viridiplantae</taxon>
        <taxon>Streptophyta</taxon>
        <taxon>Embryophyta</taxon>
        <taxon>Tracheophyta</taxon>
        <taxon>Spermatophyta</taxon>
        <taxon>Magnoliopsida</taxon>
        <taxon>Liliopsida</taxon>
        <taxon>Zingiberales</taxon>
        <taxon>Musaceae</taxon>
        <taxon>Ensete</taxon>
    </lineage>
</organism>
<dbReference type="AlphaFoldDB" id="A0AAV8QHB9"/>
<evidence type="ECO:0000256" key="1">
    <source>
        <dbReference type="ARBA" id="ARBA00004502"/>
    </source>
</evidence>
<name>A0AAV8QHB9_ENSVE</name>
<keyword evidence="3" id="KW-0551">Lipid droplet</keyword>
<keyword evidence="4" id="KW-0378">Hydrolase</keyword>
<reference evidence="5 6" key="1">
    <citation type="submission" date="2022-12" db="EMBL/GenBank/DDBJ databases">
        <title>Chromosome-scale assembly of the Ensete ventricosum genome.</title>
        <authorList>
            <person name="Dussert Y."/>
            <person name="Stocks J."/>
            <person name="Wendawek A."/>
            <person name="Woldeyes F."/>
            <person name="Nichols R.A."/>
            <person name="Borrell J.S."/>
        </authorList>
    </citation>
    <scope>NUCLEOTIDE SEQUENCE [LARGE SCALE GENOMIC DNA]</scope>
    <source>
        <strain evidence="6">cv. Maze</strain>
        <tissue evidence="5">Seeds</tissue>
    </source>
</reference>
<dbReference type="Gene3D" id="3.40.50.1820">
    <property type="entry name" value="alpha/beta hydrolase"/>
    <property type="match status" value="1"/>
</dbReference>
<dbReference type="FunFam" id="3.40.50.1820:FF:000267">
    <property type="entry name" value="Alpha/beta-Hydrolases superfamily protein"/>
    <property type="match status" value="1"/>
</dbReference>
<dbReference type="GO" id="GO:0016298">
    <property type="term" value="F:lipase activity"/>
    <property type="evidence" value="ECO:0007669"/>
    <property type="project" value="InterPro"/>
</dbReference>
<dbReference type="PANTHER" id="PTHR13390">
    <property type="entry name" value="LIPASE"/>
    <property type="match status" value="1"/>
</dbReference>
<dbReference type="GO" id="GO:0019915">
    <property type="term" value="P:lipid storage"/>
    <property type="evidence" value="ECO:0007669"/>
    <property type="project" value="InterPro"/>
</dbReference>
<evidence type="ECO:0000313" key="6">
    <source>
        <dbReference type="Proteomes" id="UP001222027"/>
    </source>
</evidence>
<dbReference type="GO" id="GO:0005811">
    <property type="term" value="C:lipid droplet"/>
    <property type="evidence" value="ECO:0007669"/>
    <property type="project" value="UniProtKB-SubCell"/>
</dbReference>
<gene>
    <name evidence="5" type="ORF">OPV22_019601</name>
</gene>
<proteinExistence type="inferred from homology"/>